<keyword evidence="5" id="KW-0234">DNA repair</keyword>
<dbReference type="EMBL" id="BFAV01000126">
    <property type="protein sequence ID" value="GBF34061.1"/>
    <property type="molecule type" value="Genomic_DNA"/>
</dbReference>
<keyword evidence="4" id="KW-0227">DNA damage</keyword>
<dbReference type="InterPro" id="IPR003265">
    <property type="entry name" value="HhH-GPD_domain"/>
</dbReference>
<name>A0A2L2XJF1_9FIRM</name>
<reference evidence="8" key="1">
    <citation type="submission" date="2018-02" db="EMBL/GenBank/DDBJ databases">
        <title>Genome sequence of Desulfocucumis palustris strain NAW-5.</title>
        <authorList>
            <person name="Watanabe M."/>
            <person name="Kojima H."/>
            <person name="Fukui M."/>
        </authorList>
    </citation>
    <scope>NUCLEOTIDE SEQUENCE [LARGE SCALE GENOMIC DNA]</scope>
    <source>
        <strain evidence="8">NAW-5</strain>
    </source>
</reference>
<dbReference type="GO" id="GO:0008725">
    <property type="term" value="F:DNA-3-methyladenine glycosylase activity"/>
    <property type="evidence" value="ECO:0007669"/>
    <property type="project" value="TreeGrafter"/>
</dbReference>
<comment type="caution">
    <text evidence="7">The sequence shown here is derived from an EMBL/GenBank/DDBJ whole genome shotgun (WGS) entry which is preliminary data.</text>
</comment>
<dbReference type="GO" id="GO:0043916">
    <property type="term" value="F:DNA-7-methylguanine glycosylase activity"/>
    <property type="evidence" value="ECO:0007669"/>
    <property type="project" value="TreeGrafter"/>
</dbReference>
<sequence>MLNGNIVKIDCKSPEWSGLKGADWKLGELLDLLGDYTLNLKTDYFGSLVRSILGQQLSVKAAATIWNRTVALCGKISPETVLSLDAERLREAGLSKSKISYIKDLAQKVLDGEILFQEITGLPDQQVIENLTRVKGIGRWTAEMFLIFSLGRPDVFSPDDFGLRRGIKWLYGLDDLPGKVEVREMAENWKPFRTAASLYIWEAINRGLVDGGYKISAR</sequence>
<dbReference type="EC" id="3.2.2.21" evidence="3"/>
<dbReference type="InterPro" id="IPR051912">
    <property type="entry name" value="Alkylbase_DNA_Glycosylase/TA"/>
</dbReference>
<dbReference type="AlphaFoldDB" id="A0A2L2XJF1"/>
<dbReference type="Gene3D" id="1.10.1670.40">
    <property type="match status" value="1"/>
</dbReference>
<comment type="similarity">
    <text evidence="2">Belongs to the alkylbase DNA glycosidase AlkA family.</text>
</comment>
<dbReference type="PANTHER" id="PTHR43003">
    <property type="entry name" value="DNA-3-METHYLADENINE GLYCOSYLASE"/>
    <property type="match status" value="1"/>
</dbReference>
<dbReference type="Proteomes" id="UP000239549">
    <property type="component" value="Unassembled WGS sequence"/>
</dbReference>
<dbReference type="GO" id="GO:0032131">
    <property type="term" value="F:alkylated DNA binding"/>
    <property type="evidence" value="ECO:0007669"/>
    <property type="project" value="TreeGrafter"/>
</dbReference>
<dbReference type="GO" id="GO:0006307">
    <property type="term" value="P:DNA alkylation repair"/>
    <property type="evidence" value="ECO:0007669"/>
    <property type="project" value="TreeGrafter"/>
</dbReference>
<evidence type="ECO:0000256" key="5">
    <source>
        <dbReference type="ARBA" id="ARBA00023204"/>
    </source>
</evidence>
<dbReference type="SMART" id="SM00478">
    <property type="entry name" value="ENDO3c"/>
    <property type="match status" value="1"/>
</dbReference>
<dbReference type="CDD" id="cd00056">
    <property type="entry name" value="ENDO3c"/>
    <property type="match status" value="1"/>
</dbReference>
<dbReference type="GO" id="GO:0006285">
    <property type="term" value="P:base-excision repair, AP site formation"/>
    <property type="evidence" value="ECO:0007669"/>
    <property type="project" value="TreeGrafter"/>
</dbReference>
<dbReference type="PANTHER" id="PTHR43003:SF5">
    <property type="entry name" value="DNA-3-METHYLADENINE GLYCOSYLASE"/>
    <property type="match status" value="1"/>
</dbReference>
<evidence type="ECO:0000256" key="4">
    <source>
        <dbReference type="ARBA" id="ARBA00022763"/>
    </source>
</evidence>
<evidence type="ECO:0000313" key="8">
    <source>
        <dbReference type="Proteomes" id="UP000239549"/>
    </source>
</evidence>
<dbReference type="GO" id="GO:0005737">
    <property type="term" value="C:cytoplasm"/>
    <property type="evidence" value="ECO:0007669"/>
    <property type="project" value="TreeGrafter"/>
</dbReference>
<evidence type="ECO:0000313" key="7">
    <source>
        <dbReference type="EMBL" id="GBF34061.1"/>
    </source>
</evidence>
<dbReference type="SUPFAM" id="SSF48150">
    <property type="entry name" value="DNA-glycosylase"/>
    <property type="match status" value="1"/>
</dbReference>
<evidence type="ECO:0000259" key="6">
    <source>
        <dbReference type="SMART" id="SM00478"/>
    </source>
</evidence>
<dbReference type="PROSITE" id="PS00516">
    <property type="entry name" value="ALKYLBASE_DNA_GLYCOS"/>
    <property type="match status" value="1"/>
</dbReference>
<protein>
    <recommendedName>
        <fullName evidence="3">DNA-3-methyladenine glycosylase II</fullName>
        <ecNumber evidence="3">3.2.2.21</ecNumber>
    </recommendedName>
</protein>
<dbReference type="Pfam" id="PF00730">
    <property type="entry name" value="HhH-GPD"/>
    <property type="match status" value="1"/>
</dbReference>
<dbReference type="RefSeq" id="WP_231702739.1">
    <property type="nucleotide sequence ID" value="NZ_BFAV01000126.1"/>
</dbReference>
<keyword evidence="8" id="KW-1185">Reference proteome</keyword>
<dbReference type="InterPro" id="IPR011257">
    <property type="entry name" value="DNA_glycosylase"/>
</dbReference>
<dbReference type="Gene3D" id="1.10.340.30">
    <property type="entry name" value="Hypothetical protein, domain 2"/>
    <property type="match status" value="1"/>
</dbReference>
<proteinExistence type="inferred from homology"/>
<gene>
    <name evidence="7" type="ORF">DCCM_3173</name>
</gene>
<comment type="catalytic activity">
    <reaction evidence="1">
        <text>Hydrolysis of alkylated DNA, releasing 3-methyladenine, 3-methylguanine, 7-methylguanine and 7-methyladenine.</text>
        <dbReference type="EC" id="3.2.2.21"/>
    </reaction>
</comment>
<evidence type="ECO:0000256" key="2">
    <source>
        <dbReference type="ARBA" id="ARBA00010817"/>
    </source>
</evidence>
<feature type="domain" description="HhH-GPD" evidence="6">
    <location>
        <begin position="53"/>
        <end position="209"/>
    </location>
</feature>
<accession>A0A2L2XJF1</accession>
<evidence type="ECO:0000256" key="1">
    <source>
        <dbReference type="ARBA" id="ARBA00000086"/>
    </source>
</evidence>
<evidence type="ECO:0000256" key="3">
    <source>
        <dbReference type="ARBA" id="ARBA00012000"/>
    </source>
</evidence>
<dbReference type="GO" id="GO:0032993">
    <property type="term" value="C:protein-DNA complex"/>
    <property type="evidence" value="ECO:0007669"/>
    <property type="project" value="TreeGrafter"/>
</dbReference>
<dbReference type="FunFam" id="1.10.340.30:FF:000004">
    <property type="entry name" value="DNA-3-methyladenine glycosylase II"/>
    <property type="match status" value="1"/>
</dbReference>
<dbReference type="InterPro" id="IPR000035">
    <property type="entry name" value="Alkylbase_DNA_glycsylse_CS"/>
</dbReference>
<organism evidence="7 8">
    <name type="scientific">Desulfocucumis palustris</name>
    <dbReference type="NCBI Taxonomy" id="1898651"/>
    <lineage>
        <taxon>Bacteria</taxon>
        <taxon>Bacillati</taxon>
        <taxon>Bacillota</taxon>
        <taxon>Clostridia</taxon>
        <taxon>Eubacteriales</taxon>
        <taxon>Desulfocucumaceae</taxon>
        <taxon>Desulfocucumis</taxon>
    </lineage>
</organism>